<dbReference type="SMART" id="SM00216">
    <property type="entry name" value="VWD"/>
    <property type="match status" value="1"/>
</dbReference>
<sequence length="167" mass="18471">MCCENETNDTGLYVSVCEGGSWDCDSNICPGLCNAWGDAHFETFDGKLYDFEGTCEYVLVKARVSDNVFFSVTFQNVPCGMGSKATCGKTVSVTLGDSSLLLTRLHPLPSLPENSRLKATQVGMFTLVESDIGISIQWDRNTRVYVTAQPIWKNKASLLFWPSIKYV</sequence>
<evidence type="ECO:0000256" key="2">
    <source>
        <dbReference type="ARBA" id="ARBA00023180"/>
    </source>
</evidence>
<evidence type="ECO:0000256" key="1">
    <source>
        <dbReference type="ARBA" id="ARBA00023157"/>
    </source>
</evidence>
<reference evidence="4 5" key="1">
    <citation type="journal article" date="2019" name="Sci. Rep.">
        <title>Orb-weaving spider Araneus ventricosus genome elucidates the spidroin gene catalogue.</title>
        <authorList>
            <person name="Kono N."/>
            <person name="Nakamura H."/>
            <person name="Ohtoshi R."/>
            <person name="Moran D.A.P."/>
            <person name="Shinohara A."/>
            <person name="Yoshida Y."/>
            <person name="Fujiwara M."/>
            <person name="Mori M."/>
            <person name="Tomita M."/>
            <person name="Arakawa K."/>
        </authorList>
    </citation>
    <scope>NUCLEOTIDE SEQUENCE [LARGE SCALE GENOMIC DNA]</scope>
</reference>
<dbReference type="EMBL" id="BGPR01053904">
    <property type="protein sequence ID" value="GBO30705.1"/>
    <property type="molecule type" value="Genomic_DNA"/>
</dbReference>
<organism evidence="4 5">
    <name type="scientific">Araneus ventricosus</name>
    <name type="common">Orbweaver spider</name>
    <name type="synonym">Epeira ventricosa</name>
    <dbReference type="NCBI Taxonomy" id="182803"/>
    <lineage>
        <taxon>Eukaryota</taxon>
        <taxon>Metazoa</taxon>
        <taxon>Ecdysozoa</taxon>
        <taxon>Arthropoda</taxon>
        <taxon>Chelicerata</taxon>
        <taxon>Arachnida</taxon>
        <taxon>Araneae</taxon>
        <taxon>Araneomorphae</taxon>
        <taxon>Entelegynae</taxon>
        <taxon>Araneoidea</taxon>
        <taxon>Araneidae</taxon>
        <taxon>Araneus</taxon>
    </lineage>
</organism>
<evidence type="ECO:0000313" key="4">
    <source>
        <dbReference type="EMBL" id="GBO30705.1"/>
    </source>
</evidence>
<dbReference type="PROSITE" id="PS51233">
    <property type="entry name" value="VWFD"/>
    <property type="match status" value="1"/>
</dbReference>
<dbReference type="GO" id="GO:0031012">
    <property type="term" value="C:extracellular matrix"/>
    <property type="evidence" value="ECO:0007669"/>
    <property type="project" value="TreeGrafter"/>
</dbReference>
<dbReference type="OrthoDB" id="6433408at2759"/>
<dbReference type="Proteomes" id="UP000499080">
    <property type="component" value="Unassembled WGS sequence"/>
</dbReference>
<dbReference type="PANTHER" id="PTHR11339:SF386">
    <property type="entry name" value="HEMOLECTIN, ISOFORM A"/>
    <property type="match status" value="1"/>
</dbReference>
<gene>
    <name evidence="4" type="primary">HMCT_6</name>
    <name evidence="4" type="ORF">AVEN_203033_1</name>
</gene>
<feature type="domain" description="VWFD" evidence="3">
    <location>
        <begin position="31"/>
        <end position="167"/>
    </location>
</feature>
<accession>A0A4Y2W0I8</accession>
<comment type="caution">
    <text evidence="4">The sequence shown here is derived from an EMBL/GenBank/DDBJ whole genome shotgun (WGS) entry which is preliminary data.</text>
</comment>
<evidence type="ECO:0000313" key="5">
    <source>
        <dbReference type="Proteomes" id="UP000499080"/>
    </source>
</evidence>
<protein>
    <submittedName>
        <fullName evidence="4">Hemocytin</fullName>
    </submittedName>
</protein>
<dbReference type="GO" id="GO:0005615">
    <property type="term" value="C:extracellular space"/>
    <property type="evidence" value="ECO:0007669"/>
    <property type="project" value="TreeGrafter"/>
</dbReference>
<dbReference type="InterPro" id="IPR001846">
    <property type="entry name" value="VWF_type-D"/>
</dbReference>
<keyword evidence="2" id="KW-0325">Glycoprotein</keyword>
<keyword evidence="5" id="KW-1185">Reference proteome</keyword>
<dbReference type="Pfam" id="PF00094">
    <property type="entry name" value="VWD"/>
    <property type="match status" value="1"/>
</dbReference>
<dbReference type="AlphaFoldDB" id="A0A4Y2W0I8"/>
<evidence type="ECO:0000259" key="3">
    <source>
        <dbReference type="PROSITE" id="PS51233"/>
    </source>
</evidence>
<proteinExistence type="predicted"/>
<dbReference type="InterPro" id="IPR050780">
    <property type="entry name" value="Mucin_vWF_Thrombospondin_sf"/>
</dbReference>
<name>A0A4Y2W0I8_ARAVE</name>
<dbReference type="PANTHER" id="PTHR11339">
    <property type="entry name" value="EXTRACELLULAR MATRIX GLYCOPROTEIN RELATED"/>
    <property type="match status" value="1"/>
</dbReference>
<keyword evidence="1" id="KW-1015">Disulfide bond</keyword>